<evidence type="ECO:0000313" key="2">
    <source>
        <dbReference type="EMBL" id="RIH85879.1"/>
    </source>
</evidence>
<dbReference type="Gene3D" id="3.40.50.1010">
    <property type="entry name" value="5'-nuclease"/>
    <property type="match status" value="1"/>
</dbReference>
<dbReference type="EMBL" id="QWLA01000036">
    <property type="protein sequence ID" value="RIH85879.1"/>
    <property type="molecule type" value="Genomic_DNA"/>
</dbReference>
<accession>A0A399ES51</accession>
<protein>
    <submittedName>
        <fullName evidence="2">PIN domain protein</fullName>
    </submittedName>
</protein>
<dbReference type="OrthoDB" id="9798990at2"/>
<dbReference type="RefSeq" id="WP_119277893.1">
    <property type="nucleotide sequence ID" value="NZ_QWLA01000036.1"/>
</dbReference>
<dbReference type="InterPro" id="IPR029060">
    <property type="entry name" value="PIN-like_dom_sf"/>
</dbReference>
<dbReference type="CDD" id="cd09872">
    <property type="entry name" value="PIN_Sll0205-like"/>
    <property type="match status" value="1"/>
</dbReference>
<feature type="domain" description="PIN" evidence="1">
    <location>
        <begin position="4"/>
        <end position="123"/>
    </location>
</feature>
<keyword evidence="3" id="KW-1185">Reference proteome</keyword>
<dbReference type="AlphaFoldDB" id="A0A399ES51"/>
<evidence type="ECO:0000313" key="3">
    <source>
        <dbReference type="Proteomes" id="UP000265341"/>
    </source>
</evidence>
<dbReference type="InterPro" id="IPR041705">
    <property type="entry name" value="PIN_Sll0205"/>
</dbReference>
<reference evidence="2 3" key="1">
    <citation type="submission" date="2018-08" db="EMBL/GenBank/DDBJ databases">
        <title>Meiothermus roseus NBRC 110900 genome sequencing project.</title>
        <authorList>
            <person name="Da Costa M.S."/>
            <person name="Albuquerque L."/>
            <person name="Raposo P."/>
            <person name="Froufe H.J.C."/>
            <person name="Barroso C.S."/>
            <person name="Egas C."/>
        </authorList>
    </citation>
    <scope>NUCLEOTIDE SEQUENCE [LARGE SCALE GENOMIC DNA]</scope>
    <source>
        <strain evidence="2 3">NBRC 110900</strain>
    </source>
</reference>
<evidence type="ECO:0000259" key="1">
    <source>
        <dbReference type="Pfam" id="PF01850"/>
    </source>
</evidence>
<dbReference type="SUPFAM" id="SSF88723">
    <property type="entry name" value="PIN domain-like"/>
    <property type="match status" value="1"/>
</dbReference>
<gene>
    <name evidence="2" type="ORF">Mrose_01997</name>
</gene>
<dbReference type="InterPro" id="IPR002716">
    <property type="entry name" value="PIN_dom"/>
</dbReference>
<dbReference type="PANTHER" id="PTHR36173:SF2">
    <property type="entry name" value="RIBONUCLEASE VAPC16"/>
    <property type="match status" value="1"/>
</dbReference>
<dbReference type="InterPro" id="IPR052919">
    <property type="entry name" value="TA_system_RNase"/>
</dbReference>
<dbReference type="Pfam" id="PF01850">
    <property type="entry name" value="PIN"/>
    <property type="match status" value="1"/>
</dbReference>
<sequence>MRLLLDTHTLLWLDAAPELLSARATEHIRDRANEVYVSSITAWELALKYAMGKLPEAQALVQEFHRTLSAYSFLELPFTGIHALQAGLFQTPHRDPFDRALAAQALHEQLTLVSKDSTLDQFDVPRLW</sequence>
<proteinExistence type="predicted"/>
<dbReference type="PANTHER" id="PTHR36173">
    <property type="entry name" value="RIBONUCLEASE VAPC16-RELATED"/>
    <property type="match status" value="1"/>
</dbReference>
<dbReference type="Proteomes" id="UP000265341">
    <property type="component" value="Unassembled WGS sequence"/>
</dbReference>
<comment type="caution">
    <text evidence="2">The sequence shown here is derived from an EMBL/GenBank/DDBJ whole genome shotgun (WGS) entry which is preliminary data.</text>
</comment>
<name>A0A399ES51_9DEIN</name>
<organism evidence="2 3">
    <name type="scientific">Calidithermus roseus</name>
    <dbReference type="NCBI Taxonomy" id="1644118"/>
    <lineage>
        <taxon>Bacteria</taxon>
        <taxon>Thermotogati</taxon>
        <taxon>Deinococcota</taxon>
        <taxon>Deinococci</taxon>
        <taxon>Thermales</taxon>
        <taxon>Thermaceae</taxon>
        <taxon>Calidithermus</taxon>
    </lineage>
</organism>